<feature type="region of interest" description="Disordered" evidence="2">
    <location>
        <begin position="105"/>
        <end position="128"/>
    </location>
</feature>
<dbReference type="InterPro" id="IPR006047">
    <property type="entry name" value="GH13_cat_dom"/>
</dbReference>
<accession>A0A2P6NU44</accession>
<dbReference type="EMBL" id="MDYQ01000020">
    <property type="protein sequence ID" value="PRP87495.1"/>
    <property type="molecule type" value="Genomic_DNA"/>
</dbReference>
<evidence type="ECO:0000313" key="5">
    <source>
        <dbReference type="Proteomes" id="UP000241769"/>
    </source>
</evidence>
<keyword evidence="5" id="KW-1185">Reference proteome</keyword>
<feature type="domain" description="Glycosyl hydrolase family 13 catalytic" evidence="3">
    <location>
        <begin position="139"/>
        <end position="526"/>
    </location>
</feature>
<evidence type="ECO:0000259" key="3">
    <source>
        <dbReference type="SMART" id="SM00642"/>
    </source>
</evidence>
<dbReference type="SMART" id="SM00642">
    <property type="entry name" value="Aamy"/>
    <property type="match status" value="1"/>
</dbReference>
<dbReference type="Gene3D" id="3.20.20.80">
    <property type="entry name" value="Glycosidases"/>
    <property type="match status" value="1"/>
</dbReference>
<comment type="similarity">
    <text evidence="1">Belongs to the glycosyl hydrolase 13 family.</text>
</comment>
<dbReference type="SUPFAM" id="SSF51445">
    <property type="entry name" value="(Trans)glycosidases"/>
    <property type="match status" value="1"/>
</dbReference>
<dbReference type="InterPro" id="IPR017853">
    <property type="entry name" value="GH"/>
</dbReference>
<dbReference type="InParanoid" id="A0A2P6NU44"/>
<dbReference type="NCBIfam" id="NF006968">
    <property type="entry name" value="PRK09441.1-1"/>
    <property type="match status" value="1"/>
</dbReference>
<dbReference type="Proteomes" id="UP000241769">
    <property type="component" value="Unassembled WGS sequence"/>
</dbReference>
<reference evidence="4 5" key="1">
    <citation type="journal article" date="2018" name="Genome Biol. Evol.">
        <title>Multiple Roots of Fruiting Body Formation in Amoebozoa.</title>
        <authorList>
            <person name="Hillmann F."/>
            <person name="Forbes G."/>
            <person name="Novohradska S."/>
            <person name="Ferling I."/>
            <person name="Riege K."/>
            <person name="Groth M."/>
            <person name="Westermann M."/>
            <person name="Marz M."/>
            <person name="Spaller T."/>
            <person name="Winckler T."/>
            <person name="Schaap P."/>
            <person name="Glockner G."/>
        </authorList>
    </citation>
    <scope>NUCLEOTIDE SEQUENCE [LARGE SCALE GENOMIC DNA]</scope>
    <source>
        <strain evidence="4 5">Jena</strain>
    </source>
</reference>
<dbReference type="Gene3D" id="2.40.30.140">
    <property type="match status" value="1"/>
</dbReference>
<evidence type="ECO:0000256" key="2">
    <source>
        <dbReference type="SAM" id="MobiDB-lite"/>
    </source>
</evidence>
<dbReference type="OrthoDB" id="550577at2759"/>
<protein>
    <submittedName>
        <fullName evidence="4">Cytoplasmic alpha-amylase</fullName>
    </submittedName>
</protein>
<name>A0A2P6NU44_9EUKA</name>
<dbReference type="CDD" id="cd11318">
    <property type="entry name" value="AmyAc_bac_fung_AmyA"/>
    <property type="match status" value="1"/>
</dbReference>
<dbReference type="STRING" id="1890364.A0A2P6NU44"/>
<evidence type="ECO:0000313" key="4">
    <source>
        <dbReference type="EMBL" id="PRP87495.1"/>
    </source>
</evidence>
<dbReference type="Pfam" id="PF00128">
    <property type="entry name" value="Alpha-amylase"/>
    <property type="match status" value="1"/>
</dbReference>
<proteinExistence type="inferred from homology"/>
<organism evidence="4 5">
    <name type="scientific">Planoprotostelium fungivorum</name>
    <dbReference type="NCBI Taxonomy" id="1890364"/>
    <lineage>
        <taxon>Eukaryota</taxon>
        <taxon>Amoebozoa</taxon>
        <taxon>Evosea</taxon>
        <taxon>Variosea</taxon>
        <taxon>Cavosteliida</taxon>
        <taxon>Cavosteliaceae</taxon>
        <taxon>Planoprotostelium</taxon>
    </lineage>
</organism>
<dbReference type="InterPro" id="IPR013780">
    <property type="entry name" value="Glyco_hydro_b"/>
</dbReference>
<comment type="caution">
    <text evidence="4">The sequence shown here is derived from an EMBL/GenBank/DDBJ whole genome shotgun (WGS) entry which is preliminary data.</text>
</comment>
<gene>
    <name evidence="4" type="ORF">PROFUN_00706</name>
</gene>
<sequence>MTGAIHSSRDSCLAPATLPIPGIQSSTPLFRLFHLTTSDHFVNNHATADMNELPEEKKPETIKVTPGRGTLKSSTTGLNRSKTGVSVLHPAVASIRSSVSFMRTSGSYDKPSSPVQPKRSLKKTSTRTEFRKARSNVNNVMIQFFEWNVPADQKHWKRLVEEAPRLANLGVHGVWIPPPTKGGSQYDVGYGVYDIWDLGEFDQKGTVNTKYGSKAELLEAIKACKENNIQVYLDAVLNHKMNGDELELFKVVEVDPDNRTNPVSDAYDIRSYTAFNFPGRNNQYSEFKWNFNHFTGVDYAEGQDKYAIYQILGENKGWALGVDSEHSNYDFLMGCDIDYSHPDVVEETKKWAIWVIKELGLSGFRYDALKHIDAPFIKDLVQHIKKETGNNSFFGVGEYWKPDLGALNHYLDDVDWDLSLFDVPLHFNFAAASKDGHNYDMRAIFDGTLVRDHPMQAVTFVDNHDSQPGQALDSWVEDWFKPLAYAIILLRSEGYPCLFYGDLYGISDPTPVEAKSDPLSKLLQARKLYAYGDEDDYFDHPSTVGWVRRGEAESSTPSKKSGCAVVLCASEAGDKRMYVGEGTSGQVWIDLMGYVQESVTIDDEGFGTFKAHGGSVSVWGIAEEPLKAQ</sequence>
<evidence type="ECO:0000256" key="1">
    <source>
        <dbReference type="ARBA" id="ARBA00008061"/>
    </source>
</evidence>
<dbReference type="AlphaFoldDB" id="A0A2P6NU44"/>
<dbReference type="SUPFAM" id="SSF51011">
    <property type="entry name" value="Glycosyl hydrolase domain"/>
    <property type="match status" value="1"/>
</dbReference>
<dbReference type="GO" id="GO:0005975">
    <property type="term" value="P:carbohydrate metabolic process"/>
    <property type="evidence" value="ECO:0007669"/>
    <property type="project" value="InterPro"/>
</dbReference>
<dbReference type="Gene3D" id="2.60.40.1180">
    <property type="entry name" value="Golgi alpha-mannosidase II"/>
    <property type="match status" value="1"/>
</dbReference>
<dbReference type="PANTHER" id="PTHR43447">
    <property type="entry name" value="ALPHA-AMYLASE"/>
    <property type="match status" value="1"/>
</dbReference>
<dbReference type="NCBIfam" id="NF006969">
    <property type="entry name" value="PRK09441.1-2"/>
    <property type="match status" value="1"/>
</dbReference>